<evidence type="ECO:0000313" key="1">
    <source>
        <dbReference type="Proteomes" id="UP000887580"/>
    </source>
</evidence>
<reference evidence="2" key="1">
    <citation type="submission" date="2022-11" db="UniProtKB">
        <authorList>
            <consortium name="WormBaseParasite"/>
        </authorList>
    </citation>
    <scope>IDENTIFICATION</scope>
</reference>
<organism evidence="1 2">
    <name type="scientific">Panagrolaimus sp. PS1159</name>
    <dbReference type="NCBI Taxonomy" id="55785"/>
    <lineage>
        <taxon>Eukaryota</taxon>
        <taxon>Metazoa</taxon>
        <taxon>Ecdysozoa</taxon>
        <taxon>Nematoda</taxon>
        <taxon>Chromadorea</taxon>
        <taxon>Rhabditida</taxon>
        <taxon>Tylenchina</taxon>
        <taxon>Panagrolaimomorpha</taxon>
        <taxon>Panagrolaimoidea</taxon>
        <taxon>Panagrolaimidae</taxon>
        <taxon>Panagrolaimus</taxon>
    </lineage>
</organism>
<dbReference type="WBParaSite" id="PS1159_v2.g1760.t1">
    <property type="protein sequence ID" value="PS1159_v2.g1760.t1"/>
    <property type="gene ID" value="PS1159_v2.g1760"/>
</dbReference>
<accession>A0AC35FHR1</accession>
<dbReference type="Proteomes" id="UP000887580">
    <property type="component" value="Unplaced"/>
</dbReference>
<sequence>MRNHFICHKIIITVAILFILIYGLILTKIEDTFLQNFLFPNRPDWSELEHSPKIYEWFREGTDAKFCVWYNFTKASLKPKINSISLCTHGSIGYSKFVFDYVSNWRSSISVSLLIDENGLMALAAYKKLFGCYKSMSKIVTTHIVWKSTDKTPCDPKWILQGFFSLPYALFPDSCAFVFYKDIFQHQLQYPYPPNTMRNIARNGSLTNIQLIADIENHFSENAAAFLSKVAENVTEKNVIGIRRFEFEKSEKIPPKNPIILKEMLDKEKAVQFHFFSAGKAHLIANLDFWVHYSTNENNPITVHPISYPGFSWEPQLIVHKSHPYHFEGLPIRFTDQQALPYELCRAKVNFTIVSHVFSYHDGIKRNQTEAENLQRLNSISKGEEISAKFKKYLDKKYPKTLKLCGGWRNSTKPQIKT</sequence>
<proteinExistence type="predicted"/>
<name>A0AC35FHR1_9BILA</name>
<evidence type="ECO:0000313" key="2">
    <source>
        <dbReference type="WBParaSite" id="PS1159_v2.g1760.t1"/>
    </source>
</evidence>
<protein>
    <submittedName>
        <fullName evidence="2">Glycosyltransferase family 92 protein</fullName>
    </submittedName>
</protein>